<sequence length="28" mass="2850">PHTLPDRAATAALLHRLARAALAAAADD</sequence>
<evidence type="ECO:0000313" key="2">
    <source>
        <dbReference type="Proteomes" id="UP000295345"/>
    </source>
</evidence>
<dbReference type="AlphaFoldDB" id="A0A4R4S9M3"/>
<dbReference type="EMBL" id="SMKI01000917">
    <property type="protein sequence ID" value="TDC59196.1"/>
    <property type="molecule type" value="Genomic_DNA"/>
</dbReference>
<reference evidence="1 2" key="1">
    <citation type="submission" date="2019-03" db="EMBL/GenBank/DDBJ databases">
        <title>Draft genome sequences of novel Actinobacteria.</title>
        <authorList>
            <person name="Sahin N."/>
            <person name="Ay H."/>
            <person name="Saygin H."/>
        </authorList>
    </citation>
    <scope>NUCLEOTIDE SEQUENCE [LARGE SCALE GENOMIC DNA]</scope>
    <source>
        <strain evidence="1 2">DSM 41900</strain>
    </source>
</reference>
<name>A0A4R4S9M3_9ACTN</name>
<gene>
    <name evidence="1" type="ORF">E1283_36795</name>
</gene>
<proteinExistence type="predicted"/>
<accession>A0A4R4S9M3</accession>
<dbReference type="Proteomes" id="UP000295345">
    <property type="component" value="Unassembled WGS sequence"/>
</dbReference>
<evidence type="ECO:0000313" key="1">
    <source>
        <dbReference type="EMBL" id="TDC59196.1"/>
    </source>
</evidence>
<feature type="non-terminal residue" evidence="1">
    <location>
        <position position="1"/>
    </location>
</feature>
<protein>
    <submittedName>
        <fullName evidence="1">TetR/AcrR family transcriptional regulator</fullName>
    </submittedName>
</protein>
<organism evidence="1 2">
    <name type="scientific">Streptomyces hainanensis</name>
    <dbReference type="NCBI Taxonomy" id="402648"/>
    <lineage>
        <taxon>Bacteria</taxon>
        <taxon>Bacillati</taxon>
        <taxon>Actinomycetota</taxon>
        <taxon>Actinomycetes</taxon>
        <taxon>Kitasatosporales</taxon>
        <taxon>Streptomycetaceae</taxon>
        <taxon>Streptomyces</taxon>
    </lineage>
</organism>
<keyword evidence="2" id="KW-1185">Reference proteome</keyword>
<comment type="caution">
    <text evidence="1">The sequence shown here is derived from an EMBL/GenBank/DDBJ whole genome shotgun (WGS) entry which is preliminary data.</text>
</comment>